<name>A0A418M8G5_9BACT</name>
<feature type="signal peptide" evidence="1">
    <location>
        <begin position="1"/>
        <end position="20"/>
    </location>
</feature>
<reference evidence="3 4" key="1">
    <citation type="submission" date="2018-08" db="EMBL/GenBank/DDBJ databases">
        <title>Fibrisoma montanum sp. nov., isolated from Danxia mountain soil.</title>
        <authorList>
            <person name="Huang Y."/>
        </authorList>
    </citation>
    <scope>NUCLEOTIDE SEQUENCE [LARGE SCALE GENOMIC DNA]</scope>
    <source>
        <strain evidence="3 4">HYT19</strain>
    </source>
</reference>
<evidence type="ECO:0000256" key="1">
    <source>
        <dbReference type="SAM" id="SignalP"/>
    </source>
</evidence>
<accession>A0A418M8G5</accession>
<dbReference type="AlphaFoldDB" id="A0A418M8G5"/>
<feature type="chain" id="PRO_5019462156" evidence="1">
    <location>
        <begin position="21"/>
        <end position="182"/>
    </location>
</feature>
<dbReference type="Proteomes" id="UP000283523">
    <property type="component" value="Unassembled WGS sequence"/>
</dbReference>
<dbReference type="EMBL" id="QXED01000004">
    <property type="protein sequence ID" value="RIV22380.1"/>
    <property type="molecule type" value="Genomic_DNA"/>
</dbReference>
<dbReference type="RefSeq" id="WP_119668565.1">
    <property type="nucleotide sequence ID" value="NZ_QXED01000004.1"/>
</dbReference>
<feature type="domain" description="Secretion system C-terminal sorting" evidence="2">
    <location>
        <begin position="104"/>
        <end position="174"/>
    </location>
</feature>
<protein>
    <submittedName>
        <fullName evidence="3">T9SS C-terminal target domain-containing protein</fullName>
    </submittedName>
</protein>
<dbReference type="OrthoDB" id="958574at2"/>
<comment type="caution">
    <text evidence="3">The sequence shown here is derived from an EMBL/GenBank/DDBJ whole genome shotgun (WGS) entry which is preliminary data.</text>
</comment>
<evidence type="ECO:0000313" key="4">
    <source>
        <dbReference type="Proteomes" id="UP000283523"/>
    </source>
</evidence>
<dbReference type="Pfam" id="PF18962">
    <property type="entry name" value="Por_Secre_tail"/>
    <property type="match status" value="1"/>
</dbReference>
<organism evidence="3 4">
    <name type="scientific">Fibrisoma montanum</name>
    <dbReference type="NCBI Taxonomy" id="2305895"/>
    <lineage>
        <taxon>Bacteria</taxon>
        <taxon>Pseudomonadati</taxon>
        <taxon>Bacteroidota</taxon>
        <taxon>Cytophagia</taxon>
        <taxon>Cytophagales</taxon>
        <taxon>Spirosomataceae</taxon>
        <taxon>Fibrisoma</taxon>
    </lineage>
</organism>
<proteinExistence type="predicted"/>
<sequence length="182" mass="19378">MKHILLPSVLILAAASVAVGQEYPVQQEISRAVTAGSLNEAKAVDHLAAHNVVQSGAAAFYAAGKSVTLRPGFTAQAGAVFQATVENVVSRPAENEVVLTVSAYPNPFEDVADVQYVLPSASKVSQTLTDGQGRVVRSVATGEIQAAGKHQTKIEGRDLPTGVYLYQIQTDRERKLIRLLKK</sequence>
<dbReference type="InterPro" id="IPR055015">
    <property type="entry name" value="GCX_COOH"/>
</dbReference>
<dbReference type="NCBIfam" id="TIGR04183">
    <property type="entry name" value="Por_Secre_tail"/>
    <property type="match status" value="1"/>
</dbReference>
<dbReference type="InterPro" id="IPR026444">
    <property type="entry name" value="Secre_tail"/>
</dbReference>
<evidence type="ECO:0000313" key="3">
    <source>
        <dbReference type="EMBL" id="RIV22380.1"/>
    </source>
</evidence>
<keyword evidence="4" id="KW-1185">Reference proteome</keyword>
<evidence type="ECO:0000259" key="2">
    <source>
        <dbReference type="Pfam" id="PF18962"/>
    </source>
</evidence>
<dbReference type="NCBIfam" id="NF045639">
    <property type="entry name" value="GCX_COOH"/>
    <property type="match status" value="1"/>
</dbReference>
<gene>
    <name evidence="3" type="ORF">DYU11_15280</name>
</gene>
<dbReference type="Gene3D" id="2.60.40.4070">
    <property type="match status" value="1"/>
</dbReference>
<keyword evidence="1" id="KW-0732">Signal</keyword>